<keyword evidence="1 6" id="KW-0479">Metal-binding</keyword>
<feature type="compositionally biased region" description="Polar residues" evidence="7">
    <location>
        <begin position="70"/>
        <end position="82"/>
    </location>
</feature>
<feature type="compositionally biased region" description="Basic residues" evidence="7">
    <location>
        <begin position="363"/>
        <end position="379"/>
    </location>
</feature>
<dbReference type="Pfam" id="PF15663">
    <property type="entry name" value="zf-CCCH_3"/>
    <property type="match status" value="1"/>
</dbReference>
<feature type="compositionally biased region" description="Basic and acidic residues" evidence="7">
    <location>
        <begin position="504"/>
        <end position="515"/>
    </location>
</feature>
<feature type="compositionally biased region" description="Basic and acidic residues" evidence="7">
    <location>
        <begin position="351"/>
        <end position="362"/>
    </location>
</feature>
<dbReference type="PANTHER" id="PTHR15725:SF0">
    <property type="entry name" value="ZINC FINGER CCCH DOMAIN-CONTAINING PROTEIN 32-LIKE"/>
    <property type="match status" value="1"/>
</dbReference>
<dbReference type="Gene3D" id="4.10.1000.10">
    <property type="entry name" value="Zinc finger, CCCH-type"/>
    <property type="match status" value="1"/>
</dbReference>
<evidence type="ECO:0000256" key="1">
    <source>
        <dbReference type="ARBA" id="ARBA00022723"/>
    </source>
</evidence>
<feature type="compositionally biased region" description="Basic and acidic residues" evidence="7">
    <location>
        <begin position="230"/>
        <end position="241"/>
    </location>
</feature>
<dbReference type="FunFam" id="4.10.1000.10:FF:000021">
    <property type="entry name" value="Zinc finger CCCH domain-containing protein 17"/>
    <property type="match status" value="1"/>
</dbReference>
<dbReference type="STRING" id="218851.A0A2G5DG60"/>
<dbReference type="Proteomes" id="UP000230069">
    <property type="component" value="Unassembled WGS sequence"/>
</dbReference>
<dbReference type="GO" id="GO:0008270">
    <property type="term" value="F:zinc ion binding"/>
    <property type="evidence" value="ECO:0007669"/>
    <property type="project" value="UniProtKB-KW"/>
</dbReference>
<dbReference type="OrthoDB" id="5395350at2759"/>
<gene>
    <name evidence="9" type="ORF">AQUCO_02000150v1</name>
</gene>
<dbReference type="InterPro" id="IPR000571">
    <property type="entry name" value="Znf_CCCH"/>
</dbReference>
<dbReference type="PANTHER" id="PTHR15725">
    <property type="entry name" value="ZN-FINGER, C-X8-C-X5-C-X3-H TYPE-CONTAINING"/>
    <property type="match status" value="1"/>
</dbReference>
<keyword evidence="3 6" id="KW-0863">Zinc-finger</keyword>
<feature type="compositionally biased region" description="Basic and acidic residues" evidence="7">
    <location>
        <begin position="393"/>
        <end position="409"/>
    </location>
</feature>
<dbReference type="AlphaFoldDB" id="A0A2G5DG60"/>
<name>A0A2G5DG60_AQUCA</name>
<dbReference type="InterPro" id="IPR041686">
    <property type="entry name" value="Znf-CCCH_3"/>
</dbReference>
<reference evidence="9 10" key="1">
    <citation type="submission" date="2017-09" db="EMBL/GenBank/DDBJ databases">
        <title>WGS assembly of Aquilegia coerulea Goldsmith.</title>
        <authorList>
            <person name="Hodges S."/>
            <person name="Kramer E."/>
            <person name="Nordborg M."/>
            <person name="Tomkins J."/>
            <person name="Borevitz J."/>
            <person name="Derieg N."/>
            <person name="Yan J."/>
            <person name="Mihaltcheva S."/>
            <person name="Hayes R.D."/>
            <person name="Rokhsar D."/>
        </authorList>
    </citation>
    <scope>NUCLEOTIDE SEQUENCE [LARGE SCALE GENOMIC DNA]</scope>
    <source>
        <strain evidence="10">cv. Goldsmith</strain>
    </source>
</reference>
<feature type="compositionally biased region" description="Polar residues" evidence="7">
    <location>
        <begin position="516"/>
        <end position="531"/>
    </location>
</feature>
<dbReference type="GO" id="GO:0003729">
    <property type="term" value="F:mRNA binding"/>
    <property type="evidence" value="ECO:0007669"/>
    <property type="project" value="TreeGrafter"/>
</dbReference>
<proteinExistence type="predicted"/>
<evidence type="ECO:0000259" key="8">
    <source>
        <dbReference type="PROSITE" id="PS50103"/>
    </source>
</evidence>
<dbReference type="InterPro" id="IPR036855">
    <property type="entry name" value="Znf_CCCH_sf"/>
</dbReference>
<feature type="zinc finger region" description="C3H1-type" evidence="6">
    <location>
        <begin position="6"/>
        <end position="35"/>
    </location>
</feature>
<keyword evidence="5" id="KW-0238">DNA-binding</keyword>
<evidence type="ECO:0000256" key="7">
    <source>
        <dbReference type="SAM" id="MobiDB-lite"/>
    </source>
</evidence>
<dbReference type="SMART" id="SM00356">
    <property type="entry name" value="ZnF_C3H1"/>
    <property type="match status" value="3"/>
</dbReference>
<dbReference type="SUPFAM" id="SSF90229">
    <property type="entry name" value="CCCH zinc finger"/>
    <property type="match status" value="1"/>
</dbReference>
<feature type="region of interest" description="Disordered" evidence="7">
    <location>
        <begin position="63"/>
        <end position="82"/>
    </location>
</feature>
<keyword evidence="4 6" id="KW-0862">Zinc</keyword>
<evidence type="ECO:0000256" key="6">
    <source>
        <dbReference type="PROSITE-ProRule" id="PRU00723"/>
    </source>
</evidence>
<dbReference type="GO" id="GO:0003677">
    <property type="term" value="F:DNA binding"/>
    <property type="evidence" value="ECO:0007669"/>
    <property type="project" value="UniProtKB-KW"/>
</dbReference>
<dbReference type="InParanoid" id="A0A2G5DG60"/>
<dbReference type="Gene3D" id="2.30.30.1190">
    <property type="match status" value="1"/>
</dbReference>
<feature type="region of interest" description="Disordered" evidence="7">
    <location>
        <begin position="351"/>
        <end position="572"/>
    </location>
</feature>
<feature type="compositionally biased region" description="Polar residues" evidence="7">
    <location>
        <begin position="472"/>
        <end position="494"/>
    </location>
</feature>
<protein>
    <recommendedName>
        <fullName evidence="8">C3H1-type domain-containing protein</fullName>
    </recommendedName>
</protein>
<evidence type="ECO:0000313" key="9">
    <source>
        <dbReference type="EMBL" id="PIA42496.1"/>
    </source>
</evidence>
<evidence type="ECO:0000256" key="3">
    <source>
        <dbReference type="ARBA" id="ARBA00022771"/>
    </source>
</evidence>
<feature type="region of interest" description="Disordered" evidence="7">
    <location>
        <begin position="208"/>
        <end position="246"/>
    </location>
</feature>
<feature type="zinc finger region" description="C3H1-type" evidence="6">
    <location>
        <begin position="85"/>
        <end position="112"/>
    </location>
</feature>
<evidence type="ECO:0000256" key="4">
    <source>
        <dbReference type="ARBA" id="ARBA00022833"/>
    </source>
</evidence>
<evidence type="ECO:0000256" key="2">
    <source>
        <dbReference type="ARBA" id="ARBA00022737"/>
    </source>
</evidence>
<dbReference type="Pfam" id="PF14608">
    <property type="entry name" value="zf-CCCH_2"/>
    <property type="match status" value="1"/>
</dbReference>
<dbReference type="EMBL" id="KZ305037">
    <property type="protein sequence ID" value="PIA42496.1"/>
    <property type="molecule type" value="Genomic_DNA"/>
</dbReference>
<feature type="domain" description="C3H1-type" evidence="8">
    <location>
        <begin position="6"/>
        <end position="35"/>
    </location>
</feature>
<feature type="domain" description="C3H1-type" evidence="8">
    <location>
        <begin position="85"/>
        <end position="112"/>
    </location>
</feature>
<feature type="zinc finger region" description="C3H1-type" evidence="6">
    <location>
        <begin position="37"/>
        <end position="63"/>
    </location>
</feature>
<evidence type="ECO:0000313" key="10">
    <source>
        <dbReference type="Proteomes" id="UP000230069"/>
    </source>
</evidence>
<evidence type="ECO:0000256" key="5">
    <source>
        <dbReference type="ARBA" id="ARBA00023125"/>
    </source>
</evidence>
<accession>A0A2G5DG60</accession>
<keyword evidence="2" id="KW-0677">Repeat</keyword>
<dbReference type="PROSITE" id="PS50103">
    <property type="entry name" value="ZF_C3H1"/>
    <property type="match status" value="3"/>
</dbReference>
<organism evidence="9 10">
    <name type="scientific">Aquilegia coerulea</name>
    <name type="common">Rocky mountain columbine</name>
    <dbReference type="NCBI Taxonomy" id="218851"/>
    <lineage>
        <taxon>Eukaryota</taxon>
        <taxon>Viridiplantae</taxon>
        <taxon>Streptophyta</taxon>
        <taxon>Embryophyta</taxon>
        <taxon>Tracheophyta</taxon>
        <taxon>Spermatophyta</taxon>
        <taxon>Magnoliopsida</taxon>
        <taxon>Ranunculales</taxon>
        <taxon>Ranunculaceae</taxon>
        <taxon>Thalictroideae</taxon>
        <taxon>Aquilegia</taxon>
    </lineage>
</organism>
<keyword evidence="10" id="KW-1185">Reference proteome</keyword>
<sequence length="591" mass="67728">MEDELQKRNTDCVYFLASPLTCKKGAECEYRHSEMARLNPRDCWYWLAGSCLNPTCAFRHPPIEGRPENPSESSSLPQQASVPVSKSNVPCYFYFNGFCNKGDNCSFQHGPNIATSGQFLKPSSLVSDVHLSENKALASNEGISTLTEPPCNHLETTKMGQSIQFQSKIEFQPSISNNILQQSPSPRNSLPESDEAIIKSEILLPAPNLRSPRSEERPLLCADQSSEDQFDGHIEPDERGESSPGFDVLVDDGSENLGFEDDQEYLVAHKMDDRVLHEHLLPYEYEHHVGYDPGEYPESRLMYEHDMYGSYEHHEDDHISDHVRRVPKRSREMMRNGVVLQKGQLLPREVDFNNRNGTDLRNHLSKRRRVTSHRSSKRSRLQEIPYSNMNGRVQERLHSNKNGRIQERLGRRHNRQPLQGRLASEASSDMLGGHTENDSNQRDLPRQSYPRYIRSKHQERERRRQARPQLIFSENSRGNSASREAQPFQDSPTVFTGPKTLAQIKEEKRKARQNRDGFSSPTHNVTTTLQNFEGPKPLSEILKDKRRLGSTSDDNTSSRSRHNHSESERNYIGFDIDNDDLLDEYGDDDEA</sequence>
<feature type="domain" description="C3H1-type" evidence="8">
    <location>
        <begin position="37"/>
        <end position="63"/>
    </location>
</feature>
<feature type="compositionally biased region" description="Basic and acidic residues" evidence="7">
    <location>
        <begin position="435"/>
        <end position="445"/>
    </location>
</feature>